<evidence type="ECO:0000313" key="2">
    <source>
        <dbReference type="EMBL" id="GGI34167.1"/>
    </source>
</evidence>
<accession>A0AA87WGW4</accession>
<reference evidence="2" key="1">
    <citation type="journal article" date="2014" name="Int. J. Syst. Evol. Microbiol.">
        <title>Complete genome sequence of Corynebacterium casei LMG S-19264T (=DSM 44701T), isolated from a smear-ripened cheese.</title>
        <authorList>
            <consortium name="US DOE Joint Genome Institute (JGI-PGF)"/>
            <person name="Walter F."/>
            <person name="Albersmeier A."/>
            <person name="Kalinowski J."/>
            <person name="Ruckert C."/>
        </authorList>
    </citation>
    <scope>NUCLEOTIDE SEQUENCE</scope>
    <source>
        <strain evidence="2">CGMCC 1.15034</strain>
    </source>
</reference>
<dbReference type="AlphaFoldDB" id="A0AA87WGW4"/>
<feature type="compositionally biased region" description="Basic and acidic residues" evidence="1">
    <location>
        <begin position="1"/>
        <end position="26"/>
    </location>
</feature>
<gene>
    <name evidence="2" type="ORF">GCM10010987_78060</name>
</gene>
<comment type="caution">
    <text evidence="2">The sequence shown here is derived from an EMBL/GenBank/DDBJ whole genome shotgun (WGS) entry which is preliminary data.</text>
</comment>
<dbReference type="EMBL" id="BMHC01000039">
    <property type="protein sequence ID" value="GGI34167.1"/>
    <property type="molecule type" value="Genomic_DNA"/>
</dbReference>
<feature type="region of interest" description="Disordered" evidence="1">
    <location>
        <begin position="1"/>
        <end position="36"/>
    </location>
</feature>
<organism evidence="2 3">
    <name type="scientific">Bradyrhizobium guangdongense</name>
    <dbReference type="NCBI Taxonomy" id="1325090"/>
    <lineage>
        <taxon>Bacteria</taxon>
        <taxon>Pseudomonadati</taxon>
        <taxon>Pseudomonadota</taxon>
        <taxon>Alphaproteobacteria</taxon>
        <taxon>Hyphomicrobiales</taxon>
        <taxon>Nitrobacteraceae</taxon>
        <taxon>Bradyrhizobium</taxon>
    </lineage>
</organism>
<reference evidence="2" key="2">
    <citation type="submission" date="2022-12" db="EMBL/GenBank/DDBJ databases">
        <authorList>
            <person name="Sun Q."/>
            <person name="Zhou Y."/>
        </authorList>
    </citation>
    <scope>NUCLEOTIDE SEQUENCE</scope>
    <source>
        <strain evidence="2">CGMCC 1.15034</strain>
    </source>
</reference>
<evidence type="ECO:0000313" key="3">
    <source>
        <dbReference type="Proteomes" id="UP000625079"/>
    </source>
</evidence>
<dbReference type="Proteomes" id="UP000625079">
    <property type="component" value="Unassembled WGS sequence"/>
</dbReference>
<proteinExistence type="predicted"/>
<protein>
    <submittedName>
        <fullName evidence="2">Uncharacterized protein</fullName>
    </submittedName>
</protein>
<name>A0AA87WGW4_9BRAD</name>
<evidence type="ECO:0000256" key="1">
    <source>
        <dbReference type="SAM" id="MobiDB-lite"/>
    </source>
</evidence>
<sequence length="76" mass="8454">MSRTSLPDRRATVESYRRRTALDGKRGPGRPTSHATPKAIADWGYRGIIYCEGYQAYKTMTRETRAGALSGPLAFC</sequence>